<dbReference type="eggNOG" id="KOG3216">
    <property type="taxonomic scope" value="Eukaryota"/>
</dbReference>
<dbReference type="VEuPathDB" id="FungiDB:H310_09615"/>
<dbReference type="GeneID" id="20086665"/>
<comment type="similarity">
    <text evidence="1">Belongs to the acetyltransferase family.</text>
</comment>
<dbReference type="PANTHER" id="PTHR10545">
    <property type="entry name" value="DIAMINE N-ACETYLTRANSFERASE"/>
    <property type="match status" value="1"/>
</dbReference>
<dbReference type="InterPro" id="IPR000182">
    <property type="entry name" value="GNAT_dom"/>
</dbReference>
<evidence type="ECO:0000256" key="1">
    <source>
        <dbReference type="ARBA" id="ARBA00008694"/>
    </source>
</evidence>
<evidence type="ECO:0000256" key="2">
    <source>
        <dbReference type="ARBA" id="ARBA00022679"/>
    </source>
</evidence>
<dbReference type="FunFam" id="3.40.630.30:FF:000064">
    <property type="entry name" value="GNAT family acetyltransferase"/>
    <property type="match status" value="1"/>
</dbReference>
<evidence type="ECO:0000313" key="5">
    <source>
        <dbReference type="EMBL" id="ETV97248.1"/>
    </source>
</evidence>
<dbReference type="STRING" id="157072.A0A024TT83"/>
<dbReference type="SUPFAM" id="SSF55729">
    <property type="entry name" value="Acyl-CoA N-acyltransferases (Nat)"/>
    <property type="match status" value="1"/>
</dbReference>
<reference evidence="5" key="1">
    <citation type="submission" date="2013-12" db="EMBL/GenBank/DDBJ databases">
        <title>The Genome Sequence of Aphanomyces invadans NJM9701.</title>
        <authorList>
            <consortium name="The Broad Institute Genomics Platform"/>
            <person name="Russ C."/>
            <person name="Tyler B."/>
            <person name="van West P."/>
            <person name="Dieguez-Uribeondo J."/>
            <person name="Young S.K."/>
            <person name="Zeng Q."/>
            <person name="Gargeya S."/>
            <person name="Fitzgerald M."/>
            <person name="Abouelleil A."/>
            <person name="Alvarado L."/>
            <person name="Chapman S.B."/>
            <person name="Gainer-Dewar J."/>
            <person name="Goldberg J."/>
            <person name="Griggs A."/>
            <person name="Gujja S."/>
            <person name="Hansen M."/>
            <person name="Howarth C."/>
            <person name="Imamovic A."/>
            <person name="Ireland A."/>
            <person name="Larimer J."/>
            <person name="McCowan C."/>
            <person name="Murphy C."/>
            <person name="Pearson M."/>
            <person name="Poon T.W."/>
            <person name="Priest M."/>
            <person name="Roberts A."/>
            <person name="Saif S."/>
            <person name="Shea T."/>
            <person name="Sykes S."/>
            <person name="Wortman J."/>
            <person name="Nusbaum C."/>
            <person name="Birren B."/>
        </authorList>
    </citation>
    <scope>NUCLEOTIDE SEQUENCE [LARGE SCALE GENOMIC DNA]</scope>
    <source>
        <strain evidence="5">NJM9701</strain>
    </source>
</reference>
<accession>A0A024TT83</accession>
<organism evidence="5">
    <name type="scientific">Aphanomyces invadans</name>
    <dbReference type="NCBI Taxonomy" id="157072"/>
    <lineage>
        <taxon>Eukaryota</taxon>
        <taxon>Sar</taxon>
        <taxon>Stramenopiles</taxon>
        <taxon>Oomycota</taxon>
        <taxon>Saprolegniomycetes</taxon>
        <taxon>Saprolegniales</taxon>
        <taxon>Verrucalvaceae</taxon>
        <taxon>Aphanomyces</taxon>
    </lineage>
</organism>
<feature type="domain" description="N-acetyltransferase" evidence="4">
    <location>
        <begin position="3"/>
        <end position="159"/>
    </location>
</feature>
<dbReference type="InterPro" id="IPR051016">
    <property type="entry name" value="Diverse_Substrate_AcTransf"/>
</dbReference>
<name>A0A024TT83_9STRA</name>
<protein>
    <recommendedName>
        <fullName evidence="4">N-acetyltransferase domain-containing protein</fullName>
    </recommendedName>
</protein>
<evidence type="ECO:0000256" key="3">
    <source>
        <dbReference type="ARBA" id="ARBA00023315"/>
    </source>
</evidence>
<dbReference type="GO" id="GO:0008080">
    <property type="term" value="F:N-acetyltransferase activity"/>
    <property type="evidence" value="ECO:0007669"/>
    <property type="project" value="UniProtKB-ARBA"/>
</dbReference>
<dbReference type="OrthoDB" id="59490at2759"/>
<evidence type="ECO:0000259" key="4">
    <source>
        <dbReference type="PROSITE" id="PS51186"/>
    </source>
</evidence>
<dbReference type="Pfam" id="PF00583">
    <property type="entry name" value="Acetyltransf_1"/>
    <property type="match status" value="1"/>
</dbReference>
<dbReference type="AlphaFoldDB" id="A0A024TT83"/>
<dbReference type="Gene3D" id="3.40.630.30">
    <property type="match status" value="1"/>
</dbReference>
<dbReference type="EMBL" id="KI913973">
    <property type="protein sequence ID" value="ETV97248.1"/>
    <property type="molecule type" value="Genomic_DNA"/>
</dbReference>
<dbReference type="PANTHER" id="PTHR10545:SF29">
    <property type="entry name" value="GH14572P-RELATED"/>
    <property type="match status" value="1"/>
</dbReference>
<dbReference type="InterPro" id="IPR016181">
    <property type="entry name" value="Acyl_CoA_acyltransferase"/>
</dbReference>
<gene>
    <name evidence="5" type="ORF">H310_09615</name>
</gene>
<dbReference type="RefSeq" id="XP_008873956.1">
    <property type="nucleotide sequence ID" value="XM_008875734.1"/>
</dbReference>
<dbReference type="CDD" id="cd04301">
    <property type="entry name" value="NAT_SF"/>
    <property type="match status" value="1"/>
</dbReference>
<keyword evidence="3" id="KW-0012">Acyltransferase</keyword>
<dbReference type="PROSITE" id="PS51186">
    <property type="entry name" value="GNAT"/>
    <property type="match status" value="1"/>
</dbReference>
<keyword evidence="2" id="KW-0808">Transferase</keyword>
<proteinExistence type="inferred from homology"/>
<sequence length="166" mass="18743">MTVVLRDATEADVPLIYDFIHELATYEKLAHAHVGTQDDLLQTLFRHKYAHVVLASVDGADVGFALYFFNYSTFLSKPGLYLEDLYVRPSFRGRGVGTTLMKHLAALAIEKGCGRMEWSAIDWNTPAINFYVGKTVGATIMNEWKVFRLQDDTLTRFATTRLATTE</sequence>